<evidence type="ECO:0000313" key="2">
    <source>
        <dbReference type="Proteomes" id="UP001233999"/>
    </source>
</evidence>
<gene>
    <name evidence="1" type="ORF">L9F63_026622</name>
</gene>
<accession>A0AAD8AHF5</accession>
<dbReference type="AlphaFoldDB" id="A0AAD8AHF5"/>
<evidence type="ECO:0000313" key="1">
    <source>
        <dbReference type="EMBL" id="KAJ9598845.1"/>
    </source>
</evidence>
<name>A0AAD8AHF5_DIPPU</name>
<feature type="non-terminal residue" evidence="1">
    <location>
        <position position="1"/>
    </location>
</feature>
<feature type="non-terminal residue" evidence="1">
    <location>
        <position position="54"/>
    </location>
</feature>
<reference evidence="1" key="1">
    <citation type="journal article" date="2023" name="IScience">
        <title>Live-bearing cockroach genome reveals convergent evolutionary mechanisms linked to viviparity in insects and beyond.</title>
        <authorList>
            <person name="Fouks B."/>
            <person name="Harrison M.C."/>
            <person name="Mikhailova A.A."/>
            <person name="Marchal E."/>
            <person name="English S."/>
            <person name="Carruthers M."/>
            <person name="Jennings E.C."/>
            <person name="Chiamaka E.L."/>
            <person name="Frigard R.A."/>
            <person name="Pippel M."/>
            <person name="Attardo G.M."/>
            <person name="Benoit J.B."/>
            <person name="Bornberg-Bauer E."/>
            <person name="Tobe S.S."/>
        </authorList>
    </citation>
    <scope>NUCLEOTIDE SEQUENCE</scope>
    <source>
        <strain evidence="1">Stay&amp;Tobe</strain>
    </source>
</reference>
<dbReference type="EMBL" id="JASPKZ010000978">
    <property type="protein sequence ID" value="KAJ9598845.1"/>
    <property type="molecule type" value="Genomic_DNA"/>
</dbReference>
<protein>
    <submittedName>
        <fullName evidence="1">Uncharacterized protein</fullName>
    </submittedName>
</protein>
<keyword evidence="2" id="KW-1185">Reference proteome</keyword>
<sequence length="54" mass="6179">KVKYVVNDLTRGGNFFFPSKLTTSVEGTPKLRESRLSVNLKIQCIKEHKPHEAH</sequence>
<comment type="caution">
    <text evidence="1">The sequence shown here is derived from an EMBL/GenBank/DDBJ whole genome shotgun (WGS) entry which is preliminary data.</text>
</comment>
<organism evidence="1 2">
    <name type="scientific">Diploptera punctata</name>
    <name type="common">Pacific beetle cockroach</name>
    <dbReference type="NCBI Taxonomy" id="6984"/>
    <lineage>
        <taxon>Eukaryota</taxon>
        <taxon>Metazoa</taxon>
        <taxon>Ecdysozoa</taxon>
        <taxon>Arthropoda</taxon>
        <taxon>Hexapoda</taxon>
        <taxon>Insecta</taxon>
        <taxon>Pterygota</taxon>
        <taxon>Neoptera</taxon>
        <taxon>Polyneoptera</taxon>
        <taxon>Dictyoptera</taxon>
        <taxon>Blattodea</taxon>
        <taxon>Blaberoidea</taxon>
        <taxon>Blaberidae</taxon>
        <taxon>Diplopterinae</taxon>
        <taxon>Diploptera</taxon>
    </lineage>
</organism>
<proteinExistence type="predicted"/>
<reference evidence="1" key="2">
    <citation type="submission" date="2023-05" db="EMBL/GenBank/DDBJ databases">
        <authorList>
            <person name="Fouks B."/>
        </authorList>
    </citation>
    <scope>NUCLEOTIDE SEQUENCE</scope>
    <source>
        <strain evidence="1">Stay&amp;Tobe</strain>
        <tissue evidence="1">Testes</tissue>
    </source>
</reference>
<dbReference type="Proteomes" id="UP001233999">
    <property type="component" value="Unassembled WGS sequence"/>
</dbReference>